<dbReference type="InterPro" id="IPR022489">
    <property type="entry name" value="PolyP_AMP_Tfrase"/>
</dbReference>
<dbReference type="AlphaFoldDB" id="A0A0K6IVX1"/>
<protein>
    <submittedName>
        <fullName evidence="3">Polyphosphate:AMP phosphotransferase</fullName>
    </submittedName>
</protein>
<dbReference type="Gene3D" id="3.40.50.300">
    <property type="entry name" value="P-loop containing nucleotide triphosphate hydrolases"/>
    <property type="match status" value="2"/>
</dbReference>
<dbReference type="PANTHER" id="PTHR34383:SF3">
    <property type="entry name" value="POLYPHOSPHATE:AMP PHOSPHOTRANSFERASE"/>
    <property type="match status" value="1"/>
</dbReference>
<dbReference type="NCBIfam" id="TIGR03708">
    <property type="entry name" value="poly_P_AMP_trns"/>
    <property type="match status" value="1"/>
</dbReference>
<organism evidence="3 4">
    <name type="scientific">Tepidiphilus thermophilus</name>
    <dbReference type="NCBI Taxonomy" id="876478"/>
    <lineage>
        <taxon>Bacteria</taxon>
        <taxon>Pseudomonadati</taxon>
        <taxon>Pseudomonadota</taxon>
        <taxon>Hydrogenophilia</taxon>
        <taxon>Hydrogenophilales</taxon>
        <taxon>Hydrogenophilaceae</taxon>
        <taxon>Tepidiphilus</taxon>
    </lineage>
</organism>
<dbReference type="PANTHER" id="PTHR34383">
    <property type="entry name" value="POLYPHOSPHATE:AMP PHOSPHOTRANSFERASE-RELATED"/>
    <property type="match status" value="1"/>
</dbReference>
<dbReference type="Pfam" id="PF03976">
    <property type="entry name" value="PPK2"/>
    <property type="match status" value="2"/>
</dbReference>
<dbReference type="GO" id="GO:0006797">
    <property type="term" value="P:polyphosphate metabolic process"/>
    <property type="evidence" value="ECO:0007669"/>
    <property type="project" value="InterPro"/>
</dbReference>
<proteinExistence type="predicted"/>
<feature type="coiled-coil region" evidence="1">
    <location>
        <begin position="272"/>
        <end position="299"/>
    </location>
</feature>
<sequence>MFENVELGHRLDKETYRQRSEAVRLQLLDLEYRLVQERAFATLILINGVDKAGKGETMNLLNSWLDPRHLDSHAIDRPSSEEEERPYMWRFWRRLPPRGRIGVFFDNWYADIIEDRATGRSKRSAFEAALERVRRFEEMLAAEGVLLLKLWFHISAKELKRRLEKLSKDERTSWRVRESDWRYLEHYDEYAQTAAAAIRHTSTGVVPWVLVDGADDRYRAVFVGETLAGAWQRKFEAVERGEGGAPPLVLVPDLEERPNAVSALTLQQPMGKRAYERRLEELQGRLDALVRDARFAKRSLVVVFEGMDAAGKGGAIRRVTAALDVRRYQVVPIAAPTDEELAQPYLWRFWRRMPGHGRVVIFDRSWYGRVLVERVEGLCAPADWMRAYAEINDFEEQLIENGTVVVKFWLAIDPEEQLRRFREREKDPLKRYKITPEDWRNREKWPQYELAVGDMIERTSTEIAPWTLVEANNKYYARVKVLHTLCERLEASL</sequence>
<feature type="domain" description="Polyphosphate kinase-2-related" evidence="2">
    <location>
        <begin position="11"/>
        <end position="229"/>
    </location>
</feature>
<evidence type="ECO:0000313" key="3">
    <source>
        <dbReference type="EMBL" id="CUB07492.1"/>
    </source>
</evidence>
<gene>
    <name evidence="3" type="ORF">Ga0061068_10819</name>
</gene>
<evidence type="ECO:0000259" key="2">
    <source>
        <dbReference type="Pfam" id="PF03976"/>
    </source>
</evidence>
<keyword evidence="1" id="KW-0175">Coiled coil</keyword>
<dbReference type="Proteomes" id="UP000182108">
    <property type="component" value="Unassembled WGS sequence"/>
</dbReference>
<dbReference type="RefSeq" id="WP_055423776.1">
    <property type="nucleotide sequence ID" value="NZ_CYHH01000008.1"/>
</dbReference>
<dbReference type="OrthoDB" id="9775224at2"/>
<dbReference type="InterPro" id="IPR027417">
    <property type="entry name" value="P-loop_NTPase"/>
</dbReference>
<name>A0A0K6IVX1_9PROT</name>
<accession>A0A0K6IVX1</accession>
<feature type="domain" description="Polyphosphate kinase-2-related" evidence="2">
    <location>
        <begin position="272"/>
        <end position="491"/>
    </location>
</feature>
<dbReference type="EMBL" id="CYHH01000008">
    <property type="protein sequence ID" value="CUB07492.1"/>
    <property type="molecule type" value="Genomic_DNA"/>
</dbReference>
<keyword evidence="3" id="KW-0808">Transferase</keyword>
<evidence type="ECO:0000256" key="1">
    <source>
        <dbReference type="SAM" id="Coils"/>
    </source>
</evidence>
<dbReference type="SUPFAM" id="SSF52540">
    <property type="entry name" value="P-loop containing nucleoside triphosphate hydrolases"/>
    <property type="match status" value="2"/>
</dbReference>
<reference evidence="4" key="1">
    <citation type="submission" date="2015-08" db="EMBL/GenBank/DDBJ databases">
        <authorList>
            <person name="Babu N.S."/>
            <person name="Beckwith C.J."/>
            <person name="Beseler K.G."/>
            <person name="Brison A."/>
            <person name="Carone J.V."/>
            <person name="Caskin T.P."/>
            <person name="Diamond M."/>
            <person name="Durham M.E."/>
            <person name="Foxe J.M."/>
            <person name="Go M."/>
            <person name="Henderson B.A."/>
            <person name="Jones I.B."/>
            <person name="McGettigan J.A."/>
            <person name="Micheletti S.J."/>
            <person name="Nasrallah M.E."/>
            <person name="Ortiz D."/>
            <person name="Piller C.R."/>
            <person name="Privatt S.R."/>
            <person name="Schneider S.L."/>
            <person name="Sharp S."/>
            <person name="Smith T.C."/>
            <person name="Stanton J.D."/>
            <person name="Ullery H.E."/>
            <person name="Wilson R.J."/>
            <person name="Serrano M.G."/>
            <person name="Buck G."/>
            <person name="Lee V."/>
            <person name="Wang Y."/>
            <person name="Carvalho R."/>
            <person name="Voegtly L."/>
            <person name="Shi R."/>
            <person name="Duckworth R."/>
            <person name="Johnson A."/>
            <person name="Loviza R."/>
            <person name="Walstead R."/>
            <person name="Shah Z."/>
            <person name="Kiflezghi M."/>
            <person name="Wade K."/>
            <person name="Ball S.L."/>
            <person name="Bradley K.W."/>
            <person name="Asai D.J."/>
            <person name="Bowman C.A."/>
            <person name="Russell D.A."/>
            <person name="Pope W.H."/>
            <person name="Jacobs-Sera D."/>
            <person name="Hendrix R.W."/>
            <person name="Hatfull G.F."/>
        </authorList>
    </citation>
    <scope>NUCLEOTIDE SEQUENCE [LARGE SCALE GENOMIC DNA]</scope>
    <source>
        <strain evidence="4">JCM 19170</strain>
    </source>
</reference>
<keyword evidence="4" id="KW-1185">Reference proteome</keyword>
<evidence type="ECO:0000313" key="4">
    <source>
        <dbReference type="Proteomes" id="UP000182108"/>
    </source>
</evidence>
<dbReference type="InterPro" id="IPR022488">
    <property type="entry name" value="PPK2-related"/>
</dbReference>
<dbReference type="GO" id="GO:0043751">
    <property type="term" value="F:polyphosphate:AMP phosphotransferase activity"/>
    <property type="evidence" value="ECO:0007669"/>
    <property type="project" value="InterPro"/>
</dbReference>